<feature type="compositionally biased region" description="Basic and acidic residues" evidence="1">
    <location>
        <begin position="133"/>
        <end position="146"/>
    </location>
</feature>
<evidence type="ECO:0000313" key="2">
    <source>
        <dbReference type="EMBL" id="KAF0896324.1"/>
    </source>
</evidence>
<evidence type="ECO:0000256" key="1">
    <source>
        <dbReference type="SAM" id="MobiDB-lite"/>
    </source>
</evidence>
<feature type="compositionally biased region" description="Low complexity" evidence="1">
    <location>
        <begin position="113"/>
        <end position="132"/>
    </location>
</feature>
<proteinExistence type="predicted"/>
<organism evidence="2 3">
    <name type="scientific">Oryza meyeriana var. granulata</name>
    <dbReference type="NCBI Taxonomy" id="110450"/>
    <lineage>
        <taxon>Eukaryota</taxon>
        <taxon>Viridiplantae</taxon>
        <taxon>Streptophyta</taxon>
        <taxon>Embryophyta</taxon>
        <taxon>Tracheophyta</taxon>
        <taxon>Spermatophyta</taxon>
        <taxon>Magnoliopsida</taxon>
        <taxon>Liliopsida</taxon>
        <taxon>Poales</taxon>
        <taxon>Poaceae</taxon>
        <taxon>BOP clade</taxon>
        <taxon>Oryzoideae</taxon>
        <taxon>Oryzeae</taxon>
        <taxon>Oryzinae</taxon>
        <taxon>Oryza</taxon>
        <taxon>Oryza meyeriana</taxon>
    </lineage>
</organism>
<dbReference type="Proteomes" id="UP000479710">
    <property type="component" value="Unassembled WGS sequence"/>
</dbReference>
<accession>A0A6G1C955</accession>
<sequence length="169" mass="18808">MDTLRSAADHYVKLDLLWEFLDLMRLDLRDGIPLKKSVFDWVRTTSTDVLTSAHKSSTRRILDQITLEAQLIGRVARGLGFGGDDVKAYLITPDEMSWYMEEDADAAWRRRASLSSGDTTTSSGDADAAGDGTHPDEVQKNHRERLLNKVSNLQQVIASAKSGPYITPN</sequence>
<gene>
    <name evidence="2" type="ORF">E2562_021861</name>
</gene>
<dbReference type="OrthoDB" id="10371926at2759"/>
<reference evidence="2 3" key="1">
    <citation type="submission" date="2019-11" db="EMBL/GenBank/DDBJ databases">
        <title>Whole genome sequence of Oryza granulata.</title>
        <authorList>
            <person name="Li W."/>
        </authorList>
    </citation>
    <scope>NUCLEOTIDE SEQUENCE [LARGE SCALE GENOMIC DNA]</scope>
    <source>
        <strain evidence="3">cv. Menghai</strain>
        <tissue evidence="2">Leaf</tissue>
    </source>
</reference>
<evidence type="ECO:0000313" key="3">
    <source>
        <dbReference type="Proteomes" id="UP000479710"/>
    </source>
</evidence>
<protein>
    <submittedName>
        <fullName evidence="2">Uncharacterized protein</fullName>
    </submittedName>
</protein>
<keyword evidence="3" id="KW-1185">Reference proteome</keyword>
<comment type="caution">
    <text evidence="2">The sequence shown here is derived from an EMBL/GenBank/DDBJ whole genome shotgun (WGS) entry which is preliminary data.</text>
</comment>
<name>A0A6G1C955_9ORYZ</name>
<dbReference type="EMBL" id="SPHZ02000010">
    <property type="protein sequence ID" value="KAF0896324.1"/>
    <property type="molecule type" value="Genomic_DNA"/>
</dbReference>
<dbReference type="AlphaFoldDB" id="A0A6G1C955"/>
<feature type="region of interest" description="Disordered" evidence="1">
    <location>
        <begin position="112"/>
        <end position="146"/>
    </location>
</feature>